<keyword evidence="3" id="KW-1185">Reference proteome</keyword>
<evidence type="ECO:0000313" key="2">
    <source>
        <dbReference type="EMBL" id="GFH58064.1"/>
    </source>
</evidence>
<dbReference type="Pfam" id="PF13847">
    <property type="entry name" value="Methyltransf_31"/>
    <property type="match status" value="1"/>
</dbReference>
<sequence>MTDSLLAGGLVGSSGKVFCIDFTQAMLDQAERNIEEYTETVKDLFPSSFQFLRKSIDQPDELFSCTKIGSLQRSIADRVISNGVKNLCTQKENAFRTAFELLKPGGIFLLSDLCVVDENRNVEISCTIGDATTS</sequence>
<accession>A0AAD3D8P9</accession>
<gene>
    <name evidence="2" type="ORF">CTEN210_14540</name>
</gene>
<feature type="domain" description="Methyltransferase" evidence="1">
    <location>
        <begin position="10"/>
        <end position="119"/>
    </location>
</feature>
<evidence type="ECO:0000313" key="3">
    <source>
        <dbReference type="Proteomes" id="UP001054902"/>
    </source>
</evidence>
<dbReference type="AlphaFoldDB" id="A0AAD3D8P9"/>
<dbReference type="EMBL" id="BLLK01000060">
    <property type="protein sequence ID" value="GFH58064.1"/>
    <property type="molecule type" value="Genomic_DNA"/>
</dbReference>
<evidence type="ECO:0000259" key="1">
    <source>
        <dbReference type="Pfam" id="PF13847"/>
    </source>
</evidence>
<name>A0AAD3D8P9_9STRA</name>
<comment type="caution">
    <text evidence="2">The sequence shown here is derived from an EMBL/GenBank/DDBJ whole genome shotgun (WGS) entry which is preliminary data.</text>
</comment>
<organism evidence="2 3">
    <name type="scientific">Chaetoceros tenuissimus</name>
    <dbReference type="NCBI Taxonomy" id="426638"/>
    <lineage>
        <taxon>Eukaryota</taxon>
        <taxon>Sar</taxon>
        <taxon>Stramenopiles</taxon>
        <taxon>Ochrophyta</taxon>
        <taxon>Bacillariophyta</taxon>
        <taxon>Coscinodiscophyceae</taxon>
        <taxon>Chaetocerotophycidae</taxon>
        <taxon>Chaetocerotales</taxon>
        <taxon>Chaetocerotaceae</taxon>
        <taxon>Chaetoceros</taxon>
    </lineage>
</organism>
<dbReference type="InterPro" id="IPR025714">
    <property type="entry name" value="Methyltranfer_dom"/>
</dbReference>
<dbReference type="SUPFAM" id="SSF53335">
    <property type="entry name" value="S-adenosyl-L-methionine-dependent methyltransferases"/>
    <property type="match status" value="1"/>
</dbReference>
<reference evidence="2 3" key="1">
    <citation type="journal article" date="2021" name="Sci. Rep.">
        <title>The genome of the diatom Chaetoceros tenuissimus carries an ancient integrated fragment of an extant virus.</title>
        <authorList>
            <person name="Hongo Y."/>
            <person name="Kimura K."/>
            <person name="Takaki Y."/>
            <person name="Yoshida Y."/>
            <person name="Baba S."/>
            <person name="Kobayashi G."/>
            <person name="Nagasaki K."/>
            <person name="Hano T."/>
            <person name="Tomaru Y."/>
        </authorList>
    </citation>
    <scope>NUCLEOTIDE SEQUENCE [LARGE SCALE GENOMIC DNA]</scope>
    <source>
        <strain evidence="2 3">NIES-3715</strain>
    </source>
</reference>
<dbReference type="Proteomes" id="UP001054902">
    <property type="component" value="Unassembled WGS sequence"/>
</dbReference>
<proteinExistence type="predicted"/>
<protein>
    <recommendedName>
        <fullName evidence="1">Methyltransferase domain-containing protein</fullName>
    </recommendedName>
</protein>
<dbReference type="InterPro" id="IPR029063">
    <property type="entry name" value="SAM-dependent_MTases_sf"/>
</dbReference>
<dbReference type="Gene3D" id="3.40.50.150">
    <property type="entry name" value="Vaccinia Virus protein VP39"/>
    <property type="match status" value="1"/>
</dbReference>